<reference evidence="1 2" key="1">
    <citation type="submission" date="2019-06" db="EMBL/GenBank/DDBJ databases">
        <title>Amycolatopsis alkalitolerans sp. nov., isolated from Gastrodia elata Blume.</title>
        <authorList>
            <person name="Narsing Rao M.P."/>
            <person name="Li W.J."/>
        </authorList>
    </citation>
    <scope>NUCLEOTIDE SEQUENCE [LARGE SCALE GENOMIC DNA]</scope>
    <source>
        <strain evidence="1 2">SYSUP0005</strain>
    </source>
</reference>
<keyword evidence="2" id="KW-1185">Reference proteome</keyword>
<evidence type="ECO:0000313" key="1">
    <source>
        <dbReference type="EMBL" id="TNC26406.1"/>
    </source>
</evidence>
<evidence type="ECO:0000313" key="2">
    <source>
        <dbReference type="Proteomes" id="UP000305546"/>
    </source>
</evidence>
<accession>A0A5C4M4V2</accession>
<proteinExistence type="predicted"/>
<sequence>MNYARFLFDDGQADRAREVLGALWTEHPADPRVYPDVGDLLVDQDDLREADRWLTAGATRRSGGVIRDSEQLATDPSLAESLEARAQVQ</sequence>
<dbReference type="OrthoDB" id="3211351at2"/>
<comment type="caution">
    <text evidence="1">The sequence shown here is derived from an EMBL/GenBank/DDBJ whole genome shotgun (WGS) entry which is preliminary data.</text>
</comment>
<dbReference type="Gene3D" id="1.25.40.10">
    <property type="entry name" value="Tetratricopeptide repeat domain"/>
    <property type="match status" value="1"/>
</dbReference>
<evidence type="ECO:0008006" key="3">
    <source>
        <dbReference type="Google" id="ProtNLM"/>
    </source>
</evidence>
<dbReference type="AlphaFoldDB" id="A0A5C4M4V2"/>
<protein>
    <recommendedName>
        <fullName evidence="3">Tetratricopeptide repeat protein</fullName>
    </recommendedName>
</protein>
<gene>
    <name evidence="1" type="ORF">FG385_11655</name>
</gene>
<dbReference type="Proteomes" id="UP000305546">
    <property type="component" value="Unassembled WGS sequence"/>
</dbReference>
<name>A0A5C4M4V2_9PSEU</name>
<dbReference type="InterPro" id="IPR011990">
    <property type="entry name" value="TPR-like_helical_dom_sf"/>
</dbReference>
<dbReference type="EMBL" id="VDFW01000008">
    <property type="protein sequence ID" value="TNC26406.1"/>
    <property type="molecule type" value="Genomic_DNA"/>
</dbReference>
<organism evidence="1 2">
    <name type="scientific">Amycolatopsis alkalitolerans</name>
    <dbReference type="NCBI Taxonomy" id="2547244"/>
    <lineage>
        <taxon>Bacteria</taxon>
        <taxon>Bacillati</taxon>
        <taxon>Actinomycetota</taxon>
        <taxon>Actinomycetes</taxon>
        <taxon>Pseudonocardiales</taxon>
        <taxon>Pseudonocardiaceae</taxon>
        <taxon>Amycolatopsis</taxon>
    </lineage>
</organism>